<name>A0A1E3UCU0_9FIRM</name>
<dbReference type="RefSeq" id="WP_069409565.1">
    <property type="nucleotide sequence ID" value="NZ_JAQCZP010000017.1"/>
</dbReference>
<reference evidence="2 4" key="2">
    <citation type="submission" date="2016-08" db="EMBL/GenBank/DDBJ databases">
        <authorList>
            <person name="Seilhamer J.J."/>
        </authorList>
    </citation>
    <scope>NUCLEOTIDE SEQUENCE [LARGE SCALE GENOMIC DNA]</scope>
    <source>
        <strain evidence="2 4">NML150140-1</strain>
    </source>
</reference>
<dbReference type="EMBL" id="MEHD01000020">
    <property type="protein sequence ID" value="ODR58174.1"/>
    <property type="molecule type" value="Genomic_DNA"/>
</dbReference>
<dbReference type="EMBL" id="MEHA01000019">
    <property type="protein sequence ID" value="ODR47727.1"/>
    <property type="molecule type" value="Genomic_DNA"/>
</dbReference>
<evidence type="ECO:0000313" key="4">
    <source>
        <dbReference type="Proteomes" id="UP000094271"/>
    </source>
</evidence>
<proteinExistence type="predicted"/>
<evidence type="ECO:0000256" key="1">
    <source>
        <dbReference type="SAM" id="MobiDB-lite"/>
    </source>
</evidence>
<accession>A0A1E3UCU0</accession>
<protein>
    <submittedName>
        <fullName evidence="2">Uncharacterized protein</fullName>
    </submittedName>
</protein>
<evidence type="ECO:0000313" key="5">
    <source>
        <dbReference type="Proteomes" id="UP000094869"/>
    </source>
</evidence>
<feature type="compositionally biased region" description="Basic and acidic residues" evidence="1">
    <location>
        <begin position="59"/>
        <end position="70"/>
    </location>
</feature>
<evidence type="ECO:0000313" key="3">
    <source>
        <dbReference type="EMBL" id="ODR58174.1"/>
    </source>
</evidence>
<sequence length="70" mass="7353">MAALVPLRAYPNGSVPCKEPCRPERHRADKERTGKAGRGGVRGGRGGPPAAGEEPEFAGEGKAEKRSGKR</sequence>
<keyword evidence="5" id="KW-1185">Reference proteome</keyword>
<organism evidence="2 4">
    <name type="scientific">Eisenbergiella tayi</name>
    <dbReference type="NCBI Taxonomy" id="1432052"/>
    <lineage>
        <taxon>Bacteria</taxon>
        <taxon>Bacillati</taxon>
        <taxon>Bacillota</taxon>
        <taxon>Clostridia</taxon>
        <taxon>Lachnospirales</taxon>
        <taxon>Lachnospiraceae</taxon>
        <taxon>Eisenbergiella</taxon>
    </lineage>
</organism>
<feature type="compositionally biased region" description="Basic and acidic residues" evidence="1">
    <location>
        <begin position="19"/>
        <end position="34"/>
    </location>
</feature>
<comment type="caution">
    <text evidence="2">The sequence shown here is derived from an EMBL/GenBank/DDBJ whole genome shotgun (WGS) entry which is preliminary data.</text>
</comment>
<dbReference type="Proteomes" id="UP000094869">
    <property type="component" value="Unassembled WGS sequence"/>
</dbReference>
<feature type="compositionally biased region" description="Gly residues" evidence="1">
    <location>
        <begin position="36"/>
        <end position="49"/>
    </location>
</feature>
<reference evidence="3 5" key="1">
    <citation type="submission" date="2016-08" db="EMBL/GenBank/DDBJ databases">
        <title>Characterization of Isolates of Eisenbergiella tayi Derived from Blood Cultures, Using Whole Genome Sequencing.</title>
        <authorList>
            <person name="Bernier A.-M."/>
            <person name="Burdz T."/>
            <person name="Wiebe D."/>
            <person name="Bernard K."/>
        </authorList>
    </citation>
    <scope>NUCLEOTIDE SEQUENCE [LARGE SCALE GENOMIC DNA]</scope>
    <source>
        <strain evidence="3 5">NML120146</strain>
    </source>
</reference>
<evidence type="ECO:0000313" key="2">
    <source>
        <dbReference type="EMBL" id="ODR47727.1"/>
    </source>
</evidence>
<dbReference type="AlphaFoldDB" id="A0A1E3UCU0"/>
<dbReference type="Proteomes" id="UP000094271">
    <property type="component" value="Unassembled WGS sequence"/>
</dbReference>
<gene>
    <name evidence="2" type="ORF">BEI59_22155</name>
    <name evidence="3" type="ORF">BEI63_09835</name>
</gene>
<feature type="region of interest" description="Disordered" evidence="1">
    <location>
        <begin position="1"/>
        <end position="70"/>
    </location>
</feature>